<gene>
    <name evidence="2" type="ORF">RB624_28380</name>
</gene>
<dbReference type="EMBL" id="JAVFKP010000012">
    <property type="protein sequence ID" value="MDQ4629819.1"/>
    <property type="molecule type" value="Genomic_DNA"/>
</dbReference>
<keyword evidence="3" id="KW-1185">Reference proteome</keyword>
<dbReference type="InterPro" id="IPR011083">
    <property type="entry name" value="Phage_tail_collar_dom"/>
</dbReference>
<comment type="caution">
    <text evidence="2">The sequence shown here is derived from an EMBL/GenBank/DDBJ whole genome shotgun (WGS) entry which is preliminary data.</text>
</comment>
<organism evidence="2 3">
    <name type="scientific">Janthinobacterium lividum</name>
    <dbReference type="NCBI Taxonomy" id="29581"/>
    <lineage>
        <taxon>Bacteria</taxon>
        <taxon>Pseudomonadati</taxon>
        <taxon>Pseudomonadota</taxon>
        <taxon>Betaproteobacteria</taxon>
        <taxon>Burkholderiales</taxon>
        <taxon>Oxalobacteraceae</taxon>
        <taxon>Janthinobacterium</taxon>
    </lineage>
</organism>
<evidence type="ECO:0000313" key="3">
    <source>
        <dbReference type="Proteomes" id="UP001237592"/>
    </source>
</evidence>
<dbReference type="Proteomes" id="UP001237592">
    <property type="component" value="Unassembled WGS sequence"/>
</dbReference>
<evidence type="ECO:0000259" key="1">
    <source>
        <dbReference type="Pfam" id="PF07484"/>
    </source>
</evidence>
<dbReference type="Pfam" id="PF07484">
    <property type="entry name" value="Collar"/>
    <property type="match status" value="1"/>
</dbReference>
<dbReference type="SUPFAM" id="SSF88874">
    <property type="entry name" value="Receptor-binding domain of short tail fibre protein gp12"/>
    <property type="match status" value="1"/>
</dbReference>
<dbReference type="InterPro" id="IPR037053">
    <property type="entry name" value="Phage_tail_collar_dom_sf"/>
</dbReference>
<accession>A0ABU0Y1V8</accession>
<feature type="domain" description="Phage tail collar" evidence="1">
    <location>
        <begin position="1"/>
        <end position="54"/>
    </location>
</feature>
<sequence length="167" mass="17034">MMGGFNFAPRGFAACNGQLLPVAQNQALFALLGTYYGGNGTTTFGLPNLQGSTPVGAGSSVDGAWQPSPYPIGTRAGTEAVTLISTQMPPHTHAANTVTTPGTSKNPTNTLFGGSGAESIYGSAGPQVTLSNQTLALTGGNQSHNNMQPFSVINFNIALSGIFPSRN</sequence>
<protein>
    <submittedName>
        <fullName evidence="2">Tail fiber protein</fullName>
    </submittedName>
</protein>
<dbReference type="Gene3D" id="3.90.1340.10">
    <property type="entry name" value="Phage tail collar domain"/>
    <property type="match status" value="1"/>
</dbReference>
<proteinExistence type="predicted"/>
<evidence type="ECO:0000313" key="2">
    <source>
        <dbReference type="EMBL" id="MDQ4629819.1"/>
    </source>
</evidence>
<name>A0ABU0Y1V8_9BURK</name>
<reference evidence="2 3" key="1">
    <citation type="submission" date="2023-08" db="EMBL/GenBank/DDBJ databases">
        <title>Draft genome sequence of Janthinobacterium lividum.</title>
        <authorList>
            <person name="Chun B.H."/>
            <person name="Lee Y."/>
        </authorList>
    </citation>
    <scope>NUCLEOTIDE SEQUENCE [LARGE SCALE GENOMIC DNA]</scope>
    <source>
        <strain evidence="2 3">AMJK</strain>
    </source>
</reference>
<dbReference type="GeneID" id="56948082"/>
<dbReference type="RefSeq" id="WP_244517420.1">
    <property type="nucleotide sequence ID" value="NZ_CP048832.1"/>
</dbReference>